<dbReference type="AlphaFoldDB" id="A4JMH2"/>
<dbReference type="Proteomes" id="UP000002287">
    <property type="component" value="Chromosome 2"/>
</dbReference>
<dbReference type="EMBL" id="CP000615">
    <property type="protein sequence ID" value="ABO57475.1"/>
    <property type="molecule type" value="Genomic_DNA"/>
</dbReference>
<dbReference type="KEGG" id="bvi:Bcep1808_4511"/>
<reference evidence="2" key="1">
    <citation type="submission" date="2007-03" db="EMBL/GenBank/DDBJ databases">
        <title>Complete sequence of chromosome 2 of Burkholderia vietnamiensis G4.</title>
        <authorList>
            <consortium name="US DOE Joint Genome Institute"/>
            <person name="Copeland A."/>
            <person name="Lucas S."/>
            <person name="Lapidus A."/>
            <person name="Barry K."/>
            <person name="Detter J.C."/>
            <person name="Glavina del Rio T."/>
            <person name="Hammon N."/>
            <person name="Israni S."/>
            <person name="Dalin E."/>
            <person name="Tice H."/>
            <person name="Pitluck S."/>
            <person name="Chain P."/>
            <person name="Malfatti S."/>
            <person name="Shin M."/>
            <person name="Vergez L."/>
            <person name="Schmutz J."/>
            <person name="Larimer F."/>
            <person name="Land M."/>
            <person name="Hauser L."/>
            <person name="Kyrpides N."/>
            <person name="Tiedje J."/>
            <person name="Richardson P."/>
        </authorList>
    </citation>
    <scope>NUCLEOTIDE SEQUENCE [LARGE SCALE GENOMIC DNA]</scope>
    <source>
        <strain evidence="2">G4 / LMG 22486</strain>
    </source>
</reference>
<accession>A4JMH2</accession>
<proteinExistence type="predicted"/>
<organism evidence="1 2">
    <name type="scientific">Burkholderia vietnamiensis (strain G4 / LMG 22486)</name>
    <name type="common">Burkholderia cepacia (strain R1808)</name>
    <dbReference type="NCBI Taxonomy" id="269482"/>
    <lineage>
        <taxon>Bacteria</taxon>
        <taxon>Pseudomonadati</taxon>
        <taxon>Pseudomonadota</taxon>
        <taxon>Betaproteobacteria</taxon>
        <taxon>Burkholderiales</taxon>
        <taxon>Burkholderiaceae</taxon>
        <taxon>Burkholderia</taxon>
        <taxon>Burkholderia cepacia complex</taxon>
    </lineage>
</organism>
<protein>
    <submittedName>
        <fullName evidence="1">Uncharacterized protein</fullName>
    </submittedName>
</protein>
<name>A4JMH2_BURVG</name>
<gene>
    <name evidence="1" type="ordered locus">Bcep1808_4511</name>
</gene>
<dbReference type="HOGENOM" id="CLU_2354456_0_0_4"/>
<evidence type="ECO:0000313" key="1">
    <source>
        <dbReference type="EMBL" id="ABO57475.1"/>
    </source>
</evidence>
<sequence length="96" mass="11084">MSTLINTFRAGFTVDPEKLEREVGKKIARHELYDELDASDKEEARMFELLIENDTNANLVLIGRIVWDAFSRVVKREIDTMNEQIAADTVRDRAEV</sequence>
<evidence type="ECO:0000313" key="2">
    <source>
        <dbReference type="Proteomes" id="UP000002287"/>
    </source>
</evidence>